<dbReference type="InterPro" id="IPR011542">
    <property type="entry name" value="SUF_FeS_clus_asmbl_SufD"/>
</dbReference>
<dbReference type="Pfam" id="PF01458">
    <property type="entry name" value="SUFBD_core"/>
    <property type="match status" value="1"/>
</dbReference>
<organism evidence="4 5">
    <name type="scientific">Bradyrhizobium denitrificans</name>
    <dbReference type="NCBI Taxonomy" id="2734912"/>
    <lineage>
        <taxon>Bacteria</taxon>
        <taxon>Pseudomonadati</taxon>
        <taxon>Pseudomonadota</taxon>
        <taxon>Alphaproteobacteria</taxon>
        <taxon>Hyphomicrobiales</taxon>
        <taxon>Nitrobacteraceae</taxon>
        <taxon>Bradyrhizobium</taxon>
    </lineage>
</organism>
<dbReference type="EMBL" id="JAFCLK010000014">
    <property type="protein sequence ID" value="MBR1137424.1"/>
    <property type="molecule type" value="Genomic_DNA"/>
</dbReference>
<comment type="caution">
    <text evidence="4">The sequence shown here is derived from an EMBL/GenBank/DDBJ whole genome shotgun (WGS) entry which is preliminary data.</text>
</comment>
<dbReference type="PANTHER" id="PTHR43575">
    <property type="entry name" value="PROTEIN ABCI7, CHLOROPLASTIC"/>
    <property type="match status" value="1"/>
</dbReference>
<feature type="domain" description="SUF system FeS cluster assembly SufBD N-terminal" evidence="3">
    <location>
        <begin position="13"/>
        <end position="176"/>
    </location>
</feature>
<sequence>MGVAIRKTKAELGLADLYQGARRYLPGGEEITAVRAAAFDRFDAVGLPHRRVEAWRYTDLRTQMKEAKRLASLPDDAAKTKAREASNLFAGAGFRKLVIVDGAFVPELSDLADLEPGLTIQPMADALAADQPLLLQRLGPVVPDDDPALALNTALAANGVVILVAPGTALSRPIHVAFVTTNWVATSMFTRSQVNIGAGASATLVESHQGPDGTEYQVNTALQLVVGDEARIDHVKVVTEGNSALHISSLLANIGARATFNQLGFVAGGSLVRNQLFVHIAGEGTVADIRGGSLLTGAQHADTTLAIEHAAENCQSRETFKAVVGDTARAVFQGKITVSPGAQKTDAKMMSRALLLSDEAEADSKPELEIFADDVQCGHGTTTGAIDDELLFYLMARGIPPDEAKALLIQAFIGEIIEGAANESVRAALTEAMLGWLGRRE</sequence>
<evidence type="ECO:0000313" key="4">
    <source>
        <dbReference type="EMBL" id="MBR1137424.1"/>
    </source>
</evidence>
<keyword evidence="5" id="KW-1185">Reference proteome</keyword>
<evidence type="ECO:0000259" key="3">
    <source>
        <dbReference type="Pfam" id="PF19295"/>
    </source>
</evidence>
<evidence type="ECO:0000259" key="2">
    <source>
        <dbReference type="Pfam" id="PF01458"/>
    </source>
</evidence>
<dbReference type="InterPro" id="IPR045595">
    <property type="entry name" value="SufBD_N"/>
</dbReference>
<protein>
    <submittedName>
        <fullName evidence="4">Fe-S cluster assembly protein SufD</fullName>
    </submittedName>
</protein>
<dbReference type="SUPFAM" id="SSF101960">
    <property type="entry name" value="Stabilizer of iron transporter SufD"/>
    <property type="match status" value="1"/>
</dbReference>
<dbReference type="NCBIfam" id="TIGR01981">
    <property type="entry name" value="sufD"/>
    <property type="match status" value="1"/>
</dbReference>
<comment type="similarity">
    <text evidence="1">Belongs to the iron-sulfur cluster assembly SufBD family.</text>
</comment>
<name>A0ABS5G8S2_9BRAD</name>
<evidence type="ECO:0000256" key="1">
    <source>
        <dbReference type="ARBA" id="ARBA00043967"/>
    </source>
</evidence>
<evidence type="ECO:0000313" key="5">
    <source>
        <dbReference type="Proteomes" id="UP001314635"/>
    </source>
</evidence>
<accession>A0ABS5G8S2</accession>
<dbReference type="InterPro" id="IPR037284">
    <property type="entry name" value="SUF_FeS_clus_asmbl_SufBD_sf"/>
</dbReference>
<reference evidence="5" key="1">
    <citation type="journal article" date="2021" name="ISME J.">
        <title>Evolutionary origin and ecological implication of a unique nif island in free-living Bradyrhizobium lineages.</title>
        <authorList>
            <person name="Tao J."/>
        </authorList>
    </citation>
    <scope>NUCLEOTIDE SEQUENCE [LARGE SCALE GENOMIC DNA]</scope>
    <source>
        <strain evidence="5">SZCCT0094</strain>
    </source>
</reference>
<dbReference type="Proteomes" id="UP001314635">
    <property type="component" value="Unassembled WGS sequence"/>
</dbReference>
<dbReference type="InterPro" id="IPR055346">
    <property type="entry name" value="Fe-S_cluster_assembly_SufBD"/>
</dbReference>
<feature type="domain" description="SUF system FeS cluster assembly SufBD core" evidence="2">
    <location>
        <begin position="186"/>
        <end position="412"/>
    </location>
</feature>
<dbReference type="Pfam" id="PF19295">
    <property type="entry name" value="SufBD_N"/>
    <property type="match status" value="1"/>
</dbReference>
<dbReference type="PANTHER" id="PTHR43575:SF1">
    <property type="entry name" value="PROTEIN ABCI7, CHLOROPLASTIC"/>
    <property type="match status" value="1"/>
</dbReference>
<gene>
    <name evidence="4" type="primary">sufD</name>
    <name evidence="4" type="ORF">JQ619_16780</name>
</gene>
<dbReference type="RefSeq" id="WP_172235614.1">
    <property type="nucleotide sequence ID" value="NZ_JABFDP010000003.1"/>
</dbReference>
<dbReference type="InterPro" id="IPR000825">
    <property type="entry name" value="SUF_FeS_clus_asmbl_SufBD_core"/>
</dbReference>
<proteinExistence type="inferred from homology"/>